<protein>
    <submittedName>
        <fullName evidence="2">ABCA5 protein</fullName>
    </submittedName>
</protein>
<evidence type="ECO:0000313" key="2">
    <source>
        <dbReference type="EMBL" id="NXU30664.1"/>
    </source>
</evidence>
<feature type="non-terminal residue" evidence="2">
    <location>
        <position position="1"/>
    </location>
</feature>
<evidence type="ECO:0000256" key="1">
    <source>
        <dbReference type="SAM" id="Phobius"/>
    </source>
</evidence>
<dbReference type="OrthoDB" id="9363976at2759"/>
<name>A0A7L3JNB3_THACH</name>
<reference evidence="2 3" key="1">
    <citation type="submission" date="2019-09" db="EMBL/GenBank/DDBJ databases">
        <title>Bird 10,000 Genomes (B10K) Project - Family phase.</title>
        <authorList>
            <person name="Zhang G."/>
        </authorList>
    </citation>
    <scope>NUCLEOTIDE SEQUENCE [LARGE SCALE GENOMIC DNA]</scope>
    <source>
        <strain evidence="2">B10K-DU-029-24</strain>
        <tissue evidence="2">Muscle</tissue>
    </source>
</reference>
<evidence type="ECO:0000313" key="3">
    <source>
        <dbReference type="Proteomes" id="UP000556761"/>
    </source>
</evidence>
<keyword evidence="1" id="KW-1133">Transmembrane helix</keyword>
<feature type="non-terminal residue" evidence="2">
    <location>
        <position position="106"/>
    </location>
</feature>
<feature type="transmembrane region" description="Helical" evidence="1">
    <location>
        <begin position="66"/>
        <end position="82"/>
    </location>
</feature>
<accession>A0A7L3JNB3</accession>
<feature type="transmembrane region" description="Helical" evidence="1">
    <location>
        <begin position="33"/>
        <end position="54"/>
    </location>
</feature>
<comment type="caution">
    <text evidence="2">The sequence shown here is derived from an EMBL/GenBank/DDBJ whole genome shotgun (WGS) entry which is preliminary data.</text>
</comment>
<gene>
    <name evidence="2" type="primary">Abca5_3</name>
    <name evidence="2" type="ORF">THACHL_R13340</name>
</gene>
<dbReference type="Proteomes" id="UP000556761">
    <property type="component" value="Unassembled WGS sequence"/>
</dbReference>
<proteinExistence type="predicted"/>
<dbReference type="AlphaFoldDB" id="A0A7L3JNB3"/>
<feature type="transmembrane region" description="Helical" evidence="1">
    <location>
        <begin position="6"/>
        <end position="26"/>
    </location>
</feature>
<keyword evidence="1" id="KW-0812">Transmembrane</keyword>
<organism evidence="2 3">
    <name type="scientific">Thalassarche chlororhynchos</name>
    <name type="common">Atlantic yellow-nosed albatross</name>
    <name type="synonym">Diomedea chlororhynchos</name>
    <dbReference type="NCBI Taxonomy" id="54017"/>
    <lineage>
        <taxon>Eukaryota</taxon>
        <taxon>Metazoa</taxon>
        <taxon>Chordata</taxon>
        <taxon>Craniata</taxon>
        <taxon>Vertebrata</taxon>
        <taxon>Euteleostomi</taxon>
        <taxon>Archelosauria</taxon>
        <taxon>Archosauria</taxon>
        <taxon>Dinosauria</taxon>
        <taxon>Saurischia</taxon>
        <taxon>Theropoda</taxon>
        <taxon>Coelurosauria</taxon>
        <taxon>Aves</taxon>
        <taxon>Neognathae</taxon>
        <taxon>Neoaves</taxon>
        <taxon>Aequornithes</taxon>
        <taxon>Procellariiformes</taxon>
        <taxon>Diomedeidae</taxon>
        <taxon>Thalassarche</taxon>
    </lineage>
</organism>
<keyword evidence="3" id="KW-1185">Reference proteome</keyword>
<keyword evidence="1" id="KW-0472">Membrane</keyword>
<sequence>ALVDVPLFWTLVCLMFGVVLLFNRICPLQARTVLPLIICVIGYGVSLVLLIYLIAFKFRTGRSNRYIWSFIFILVNFTLYMLSDLHEALYFTFSTLIPVFPLPGWL</sequence>
<dbReference type="EMBL" id="VZTW01049110">
    <property type="protein sequence ID" value="NXU30664.1"/>
    <property type="molecule type" value="Genomic_DNA"/>
</dbReference>